<evidence type="ECO:0000256" key="1">
    <source>
        <dbReference type="SAM" id="MobiDB-lite"/>
    </source>
</evidence>
<accession>A0A1Z5HVE5</accession>
<evidence type="ECO:0000313" key="3">
    <source>
        <dbReference type="Proteomes" id="UP000197032"/>
    </source>
</evidence>
<dbReference type="AlphaFoldDB" id="A0A1Z5HVE5"/>
<feature type="compositionally biased region" description="Polar residues" evidence="1">
    <location>
        <begin position="1"/>
        <end position="14"/>
    </location>
</feature>
<gene>
    <name evidence="2" type="ORF">KKC1_26160</name>
</gene>
<evidence type="ECO:0000313" key="2">
    <source>
        <dbReference type="EMBL" id="GAW93484.1"/>
    </source>
</evidence>
<sequence>MSGTCPTSAGQPQKGTEGVAAEEGIAKAEARDAVVPPPGGGESPGEVAVVPLRTPRL</sequence>
<proteinExistence type="predicted"/>
<name>A0A1Z5HVE5_9FIRM</name>
<feature type="region of interest" description="Disordered" evidence="1">
    <location>
        <begin position="1"/>
        <end position="57"/>
    </location>
</feature>
<protein>
    <submittedName>
        <fullName evidence="2">ISChy9, transposase orfB</fullName>
    </submittedName>
</protein>
<dbReference type="EMBL" id="BDGJ01000145">
    <property type="protein sequence ID" value="GAW93484.1"/>
    <property type="molecule type" value="Genomic_DNA"/>
</dbReference>
<organism evidence="2 3">
    <name type="scientific">Calderihabitans maritimus</name>
    <dbReference type="NCBI Taxonomy" id="1246530"/>
    <lineage>
        <taxon>Bacteria</taxon>
        <taxon>Bacillati</taxon>
        <taxon>Bacillota</taxon>
        <taxon>Clostridia</taxon>
        <taxon>Neomoorellales</taxon>
        <taxon>Calderihabitantaceae</taxon>
        <taxon>Calderihabitans</taxon>
    </lineage>
</organism>
<dbReference type="Proteomes" id="UP000197032">
    <property type="component" value="Unassembled WGS sequence"/>
</dbReference>
<reference evidence="3" key="1">
    <citation type="journal article" date="2017" name="Appl. Environ. Microbiol.">
        <title>Genomic analysis of Calderihabitans maritimus KKC1, a thermophilic hydrogenogenic carboxydotrophic bacterium isolated from marine sediment.</title>
        <authorList>
            <person name="Omae K."/>
            <person name="Yoneda Y."/>
            <person name="Fukuyama Y."/>
            <person name="Yoshida T."/>
            <person name="Sako Y."/>
        </authorList>
    </citation>
    <scope>NUCLEOTIDE SEQUENCE [LARGE SCALE GENOMIC DNA]</scope>
    <source>
        <strain evidence="3">KKC1</strain>
    </source>
</reference>
<comment type="caution">
    <text evidence="2">The sequence shown here is derived from an EMBL/GenBank/DDBJ whole genome shotgun (WGS) entry which is preliminary data.</text>
</comment>
<keyword evidence="3" id="KW-1185">Reference proteome</keyword>